<dbReference type="EMBL" id="CP022115">
    <property type="protein sequence ID" value="ASJ25390.1"/>
    <property type="molecule type" value="Genomic_DNA"/>
</dbReference>
<sequence>MKMKYTPEDGRCQALCPGLMQSGLRGMSRYNADDTLR</sequence>
<accession>A0A248LKR9</accession>
<organism evidence="1 2">
    <name type="scientific">Laribacter hongkongensis</name>
    <dbReference type="NCBI Taxonomy" id="168471"/>
    <lineage>
        <taxon>Bacteria</taxon>
        <taxon>Pseudomonadati</taxon>
        <taxon>Pseudomonadota</taxon>
        <taxon>Betaproteobacteria</taxon>
        <taxon>Neisseriales</taxon>
        <taxon>Aquaspirillaceae</taxon>
        <taxon>Laribacter</taxon>
    </lineage>
</organism>
<protein>
    <submittedName>
        <fullName evidence="1">Uncharacterized protein</fullName>
    </submittedName>
</protein>
<reference evidence="2" key="1">
    <citation type="submission" date="2017-06" db="EMBL/GenBank/DDBJ databases">
        <title>Whole genome sequence of Laribacter hongkongensis LHGZ1.</title>
        <authorList>
            <person name="Chen D."/>
            <person name="Wu H."/>
            <person name="Chen J."/>
        </authorList>
    </citation>
    <scope>NUCLEOTIDE SEQUENCE [LARGE SCALE GENOMIC DNA]</scope>
    <source>
        <strain evidence="2">LHGZ1</strain>
    </source>
</reference>
<evidence type="ECO:0000313" key="1">
    <source>
        <dbReference type="EMBL" id="ASJ25390.1"/>
    </source>
</evidence>
<gene>
    <name evidence="1" type="ORF">LHGZ1_2559</name>
</gene>
<name>A0A248LKR9_9NEIS</name>
<proteinExistence type="predicted"/>
<evidence type="ECO:0000313" key="2">
    <source>
        <dbReference type="Proteomes" id="UP000197424"/>
    </source>
</evidence>
<dbReference type="AlphaFoldDB" id="A0A248LKR9"/>
<dbReference type="Proteomes" id="UP000197424">
    <property type="component" value="Chromosome"/>
</dbReference>